<name>A0ABQ3NYP8_STRVG</name>
<dbReference type="InterPro" id="IPR036237">
    <property type="entry name" value="Xyl_isomerase-like_sf"/>
</dbReference>
<protein>
    <recommendedName>
        <fullName evidence="1">Xylose isomerase-like TIM barrel domain-containing protein</fullName>
    </recommendedName>
</protein>
<dbReference type="InterPro" id="IPR013022">
    <property type="entry name" value="Xyl_isomerase-like_TIM-brl"/>
</dbReference>
<dbReference type="RefSeq" id="WP_053611883.1">
    <property type="nucleotide sequence ID" value="NZ_BMRU01000019.1"/>
</dbReference>
<reference evidence="3" key="1">
    <citation type="submission" date="2020-09" db="EMBL/GenBank/DDBJ databases">
        <title>Whole genome shotgun sequence of Streptomyces cinnamonensis NBRC 15873.</title>
        <authorList>
            <person name="Komaki H."/>
            <person name="Tamura T."/>
        </authorList>
    </citation>
    <scope>NUCLEOTIDE SEQUENCE [LARGE SCALE GENOMIC DNA]</scope>
    <source>
        <strain evidence="3">NBRC 15873</strain>
    </source>
</reference>
<dbReference type="GeneID" id="86958838"/>
<accession>A0ABQ3NYP8</accession>
<organism evidence="2 3">
    <name type="scientific">Streptomyces virginiae</name>
    <name type="common">Streptomyces cinnamonensis</name>
    <dbReference type="NCBI Taxonomy" id="1961"/>
    <lineage>
        <taxon>Bacteria</taxon>
        <taxon>Bacillati</taxon>
        <taxon>Actinomycetota</taxon>
        <taxon>Actinomycetes</taxon>
        <taxon>Kitasatosporales</taxon>
        <taxon>Streptomycetaceae</taxon>
        <taxon>Streptomyces</taxon>
    </lineage>
</organism>
<evidence type="ECO:0000313" key="3">
    <source>
        <dbReference type="Proteomes" id="UP000660554"/>
    </source>
</evidence>
<evidence type="ECO:0000313" key="2">
    <source>
        <dbReference type="EMBL" id="GHI17889.1"/>
    </source>
</evidence>
<dbReference type="PANTHER" id="PTHR12110">
    <property type="entry name" value="HYDROXYPYRUVATE ISOMERASE"/>
    <property type="match status" value="1"/>
</dbReference>
<dbReference type="SUPFAM" id="SSF51658">
    <property type="entry name" value="Xylose isomerase-like"/>
    <property type="match status" value="1"/>
</dbReference>
<dbReference type="EMBL" id="BNDV01000017">
    <property type="protein sequence ID" value="GHI17889.1"/>
    <property type="molecule type" value="Genomic_DNA"/>
</dbReference>
<evidence type="ECO:0000259" key="1">
    <source>
        <dbReference type="Pfam" id="PF01261"/>
    </source>
</evidence>
<dbReference type="InterPro" id="IPR050312">
    <property type="entry name" value="IolE/XylAMocC-like"/>
</dbReference>
<dbReference type="Pfam" id="PF01261">
    <property type="entry name" value="AP_endonuc_2"/>
    <property type="match status" value="1"/>
</dbReference>
<dbReference type="Gene3D" id="3.20.20.150">
    <property type="entry name" value="Divalent-metal-dependent TIM barrel enzymes"/>
    <property type="match status" value="1"/>
</dbReference>
<proteinExistence type="predicted"/>
<keyword evidence="3" id="KW-1185">Reference proteome</keyword>
<dbReference type="Proteomes" id="UP000660554">
    <property type="component" value="Unassembled WGS sequence"/>
</dbReference>
<dbReference type="PANTHER" id="PTHR12110:SF21">
    <property type="entry name" value="XYLOSE ISOMERASE-LIKE TIM BARREL DOMAIN-CONTAINING PROTEIN"/>
    <property type="match status" value="1"/>
</dbReference>
<feature type="domain" description="Xylose isomerase-like TIM barrel" evidence="1">
    <location>
        <begin position="21"/>
        <end position="249"/>
    </location>
</feature>
<sequence length="262" mass="27242">MKYAFSTLGLPGAPLARSASLAAAHGFDGLEIRAHPEEPLHPGSTAAERASARRTLTAAGVAVLGVAGYTRVAAAGADEPVLAELRSLVRLAADLEAPCVRVFPGGAGLPATAADTHAVRRLSAGAAFAERHGVRILLETHDSHRTGAAVARVLDRVAHPAAGALWDVLHTWLGGEPPAASRRALAPHLGYVQVKDVRSARELTPVGLGAGVLPLAEAVAAAPWDGWLCWEYEKRWHPAAAELPGGLARGRAYLERLVAAAR</sequence>
<gene>
    <name evidence="2" type="ORF">Scinn_73520</name>
</gene>
<comment type="caution">
    <text evidence="2">The sequence shown here is derived from an EMBL/GenBank/DDBJ whole genome shotgun (WGS) entry which is preliminary data.</text>
</comment>